<evidence type="ECO:0000313" key="3">
    <source>
        <dbReference type="EMBL" id="MBA0794754.1"/>
    </source>
</evidence>
<evidence type="ECO:0000259" key="2">
    <source>
        <dbReference type="PROSITE" id="PS50127"/>
    </source>
</evidence>
<evidence type="ECO:0000256" key="1">
    <source>
        <dbReference type="SAM" id="MobiDB-lite"/>
    </source>
</evidence>
<proteinExistence type="predicted"/>
<organism evidence="3 4">
    <name type="scientific">Gossypium harknessii</name>
    <dbReference type="NCBI Taxonomy" id="34285"/>
    <lineage>
        <taxon>Eukaryota</taxon>
        <taxon>Viridiplantae</taxon>
        <taxon>Streptophyta</taxon>
        <taxon>Embryophyta</taxon>
        <taxon>Tracheophyta</taxon>
        <taxon>Spermatophyta</taxon>
        <taxon>Magnoliopsida</taxon>
        <taxon>eudicotyledons</taxon>
        <taxon>Gunneridae</taxon>
        <taxon>Pentapetalae</taxon>
        <taxon>rosids</taxon>
        <taxon>malvids</taxon>
        <taxon>Malvales</taxon>
        <taxon>Malvaceae</taxon>
        <taxon>Malvoideae</taxon>
        <taxon>Gossypium</taxon>
    </lineage>
</organism>
<feature type="domain" description="UBC core" evidence="2">
    <location>
        <begin position="1"/>
        <end position="39"/>
    </location>
</feature>
<dbReference type="Proteomes" id="UP000593560">
    <property type="component" value="Unassembled WGS sequence"/>
</dbReference>
<dbReference type="EMBL" id="JABFAD010000003">
    <property type="protein sequence ID" value="MBA0794754.1"/>
    <property type="molecule type" value="Genomic_DNA"/>
</dbReference>
<protein>
    <recommendedName>
        <fullName evidence="2">UBC core domain-containing protein</fullName>
    </recommendedName>
</protein>
<reference evidence="3 4" key="1">
    <citation type="journal article" date="2019" name="Genome Biol. Evol.">
        <title>Insights into the evolution of the New World diploid cottons (Gossypium, subgenus Houzingenia) based on genome sequencing.</title>
        <authorList>
            <person name="Grover C.E."/>
            <person name="Arick M.A. 2nd"/>
            <person name="Thrash A."/>
            <person name="Conover J.L."/>
            <person name="Sanders W.S."/>
            <person name="Peterson D.G."/>
            <person name="Frelichowski J.E."/>
            <person name="Scheffler J.A."/>
            <person name="Scheffler B.E."/>
            <person name="Wendel J.F."/>
        </authorList>
    </citation>
    <scope>NUCLEOTIDE SEQUENCE [LARGE SCALE GENOMIC DNA]</scope>
    <source>
        <strain evidence="3">0</strain>
        <tissue evidence="3">Leaf</tissue>
    </source>
</reference>
<keyword evidence="4" id="KW-1185">Reference proteome</keyword>
<name>A0A7J9GCA6_9ROSI</name>
<dbReference type="Gene3D" id="3.10.110.10">
    <property type="entry name" value="Ubiquitin Conjugating Enzyme"/>
    <property type="match status" value="1"/>
</dbReference>
<accession>A0A7J9GCA6</accession>
<feature type="region of interest" description="Disordered" evidence="1">
    <location>
        <begin position="1"/>
        <end position="21"/>
    </location>
</feature>
<gene>
    <name evidence="3" type="ORF">Gohar_019053</name>
</gene>
<dbReference type="OrthoDB" id="19692at2759"/>
<feature type="non-terminal residue" evidence="3">
    <location>
        <position position="66"/>
    </location>
</feature>
<comment type="caution">
    <text evidence="3">The sequence shown here is derived from an EMBL/GenBank/DDBJ whole genome shotgun (WGS) entry which is preliminary data.</text>
</comment>
<dbReference type="PROSITE" id="PS50127">
    <property type="entry name" value="UBC_2"/>
    <property type="match status" value="1"/>
</dbReference>
<evidence type="ECO:0000313" key="4">
    <source>
        <dbReference type="Proteomes" id="UP000593560"/>
    </source>
</evidence>
<dbReference type="InterPro" id="IPR016135">
    <property type="entry name" value="UBQ-conjugating_enzyme/RWD"/>
</dbReference>
<dbReference type="AlphaFoldDB" id="A0A7J9GCA6"/>
<dbReference type="SUPFAM" id="SSF54495">
    <property type="entry name" value="UBC-like"/>
    <property type="match status" value="1"/>
</dbReference>
<dbReference type="InterPro" id="IPR000608">
    <property type="entry name" value="UBC"/>
</dbReference>
<sequence length="66" mass="7708">MLSSPNDESPANVEAAKEWRETRDEFKRKVSRCLELDVYFQPLFLDGCELDLGQVGFRPSLIERFQ</sequence>